<protein>
    <submittedName>
        <fullName evidence="4">Phage terminase large subunit family protein</fullName>
    </submittedName>
</protein>
<keyword evidence="5" id="KW-1185">Reference proteome</keyword>
<organism evidence="4 5">
    <name type="scientific">Aminithiophilus ramosus</name>
    <dbReference type="NCBI Taxonomy" id="3029084"/>
    <lineage>
        <taxon>Bacteria</taxon>
        <taxon>Thermotogati</taxon>
        <taxon>Synergistota</taxon>
        <taxon>Synergistia</taxon>
        <taxon>Synergistales</taxon>
        <taxon>Aminithiophilaceae</taxon>
        <taxon>Aminithiophilus</taxon>
    </lineage>
</organism>
<feature type="domain" description="Terminase large subunit GpA endonuclease" evidence="3">
    <location>
        <begin position="287"/>
        <end position="572"/>
    </location>
</feature>
<feature type="domain" description="Phage terminase large subunit GpA ATPase" evidence="2">
    <location>
        <begin position="43"/>
        <end position="278"/>
    </location>
</feature>
<dbReference type="InterPro" id="IPR027417">
    <property type="entry name" value="P-loop_NTPase"/>
</dbReference>
<dbReference type="GO" id="GO:0005524">
    <property type="term" value="F:ATP binding"/>
    <property type="evidence" value="ECO:0007669"/>
    <property type="project" value="InterPro"/>
</dbReference>
<dbReference type="KEGG" id="aram:KAR29_04815"/>
<dbReference type="RefSeq" id="WP_274374499.1">
    <property type="nucleotide sequence ID" value="NZ_CP072943.1"/>
</dbReference>
<dbReference type="Pfam" id="PF05876">
    <property type="entry name" value="GpA_ATPase"/>
    <property type="match status" value="1"/>
</dbReference>
<dbReference type="Pfam" id="PF20454">
    <property type="entry name" value="GpA_nuclease"/>
    <property type="match status" value="1"/>
</dbReference>
<gene>
    <name evidence="4" type="ORF">KAR29_04815</name>
</gene>
<dbReference type="EMBL" id="CP072943">
    <property type="protein sequence ID" value="QTX33219.1"/>
    <property type="molecule type" value="Genomic_DNA"/>
</dbReference>
<feature type="region of interest" description="Disordered" evidence="1">
    <location>
        <begin position="581"/>
        <end position="606"/>
    </location>
</feature>
<accession>A0A9Q7EX02</accession>
<dbReference type="InterPro" id="IPR051220">
    <property type="entry name" value="TFA_Chaperone"/>
</dbReference>
<dbReference type="PANTHER" id="PTHR34413:SF2">
    <property type="entry name" value="PROPHAGE TAIL FIBER ASSEMBLY PROTEIN HOMOLOG TFAE-RELATED"/>
    <property type="match status" value="1"/>
</dbReference>
<dbReference type="InterPro" id="IPR046453">
    <property type="entry name" value="GpA_ATPase"/>
</dbReference>
<evidence type="ECO:0000259" key="2">
    <source>
        <dbReference type="Pfam" id="PF05876"/>
    </source>
</evidence>
<sequence>MTRNGSLARLFRDIATLAAPPPELTVSEWADGYRILSPESCPEPGRWSTDRVPYLAEIMDAFTDPAVETVVVMTSSQVGKTSIIENVVGYHVDYDPASILVVEPTLDMGQTFSKDRLAPMFRDTPVLRGKVKEARTRDSGNTLLHKQFPGGHITIAGANSPSGLASRPIRVLLCDEVDRFPASAGTEGDPVTLARKRTAAFWNRKIGLFSTPTIRGVSRIEAAYEESTQEKWCLPCPLCGRFQQLLWPQLFLEDMTLRCLFCGGRSREQEWKRQEGRWIAEKENASIRGFHLNELVSPWRRWEEIAADFRSADEQKKAGNLEPLKAWVNTSLGETWEETGDELQTEFLEKRREYYKADLPEGVLALTAGVDTQDDRLEVEVVGWGAGAESWGVEYRVLMGSPEDGDVWGRLDEYLMRTWEFEGGRAMGISCVCVDSGGHFTTEVYKFCRPREQRRIFAIKGRGGTGIPLIGKPTRSNRVKAALFAVGVDTGKENLFHQLRKEHEGPGYCHFPRAVEKGYDASYFRGLTSEKRVMRFDQGRRHLVWVKRSGARNEPLDCRIYARAALEILNPNLAIAPKAADGSLPPVRKRPSAVRRSRRMISRGIG</sequence>
<name>A0A9Q7EX02_9BACT</name>
<dbReference type="Gene3D" id="3.40.50.300">
    <property type="entry name" value="P-loop containing nucleotide triphosphate hydrolases"/>
    <property type="match status" value="1"/>
</dbReference>
<dbReference type="AlphaFoldDB" id="A0A9Q7EX02"/>
<dbReference type="HAMAP" id="MF_04144">
    <property type="entry name" value="TERL_LAMBDA"/>
    <property type="match status" value="1"/>
</dbReference>
<proteinExistence type="inferred from homology"/>
<evidence type="ECO:0000259" key="3">
    <source>
        <dbReference type="Pfam" id="PF20454"/>
    </source>
</evidence>
<dbReference type="PANTHER" id="PTHR34413">
    <property type="entry name" value="PROPHAGE TAIL FIBER ASSEMBLY PROTEIN HOMOLOG TFAE-RELATED-RELATED"/>
    <property type="match status" value="1"/>
</dbReference>
<dbReference type="InterPro" id="IPR008866">
    <property type="entry name" value="Phage_lambda_GpA-like"/>
</dbReference>
<dbReference type="GO" id="GO:0004519">
    <property type="term" value="F:endonuclease activity"/>
    <property type="evidence" value="ECO:0007669"/>
    <property type="project" value="InterPro"/>
</dbReference>
<dbReference type="InterPro" id="IPR046454">
    <property type="entry name" value="GpA_endonuclease"/>
</dbReference>
<evidence type="ECO:0000313" key="4">
    <source>
        <dbReference type="EMBL" id="QTX33219.1"/>
    </source>
</evidence>
<dbReference type="GO" id="GO:0016887">
    <property type="term" value="F:ATP hydrolysis activity"/>
    <property type="evidence" value="ECO:0007669"/>
    <property type="project" value="InterPro"/>
</dbReference>
<reference evidence="5" key="1">
    <citation type="submission" date="2021-04" db="EMBL/GenBank/DDBJ databases">
        <title>A novel Synergistetes isolate from a pyrite-forming mixed culture.</title>
        <authorList>
            <person name="Bunk B."/>
            <person name="Sproer C."/>
            <person name="Spring S."/>
            <person name="Pester M."/>
        </authorList>
    </citation>
    <scope>NUCLEOTIDE SEQUENCE [LARGE SCALE GENOMIC DNA]</scope>
    <source>
        <strain evidence="5">J.5.4.2-T.3.5.2</strain>
    </source>
</reference>
<dbReference type="Proteomes" id="UP000671879">
    <property type="component" value="Chromosome"/>
</dbReference>
<evidence type="ECO:0000256" key="1">
    <source>
        <dbReference type="SAM" id="MobiDB-lite"/>
    </source>
</evidence>
<evidence type="ECO:0000313" key="5">
    <source>
        <dbReference type="Proteomes" id="UP000671879"/>
    </source>
</evidence>
<feature type="compositionally biased region" description="Basic residues" evidence="1">
    <location>
        <begin position="587"/>
        <end position="606"/>
    </location>
</feature>